<protein>
    <submittedName>
        <fullName evidence="3">Phosphatidylglycerophosphatase A</fullName>
    </submittedName>
</protein>
<dbReference type="PIRSF" id="PIRSF006162">
    <property type="entry name" value="PgpA"/>
    <property type="match status" value="1"/>
</dbReference>
<feature type="transmembrane region" description="Helical" evidence="1">
    <location>
        <begin position="94"/>
        <end position="118"/>
    </location>
</feature>
<feature type="transmembrane region" description="Helical" evidence="1">
    <location>
        <begin position="57"/>
        <end position="74"/>
    </location>
</feature>
<reference evidence="3" key="1">
    <citation type="submission" date="2021-05" db="EMBL/GenBank/DDBJ databases">
        <title>Energy efficiency and biological interactions define the core microbiome of deep oligotrophic groundwater.</title>
        <authorList>
            <person name="Mehrshad M."/>
            <person name="Lopez-Fernandez M."/>
            <person name="Bell E."/>
            <person name="Bernier-Latmani R."/>
            <person name="Bertilsson S."/>
            <person name="Dopson M."/>
        </authorList>
    </citation>
    <scope>NUCLEOTIDE SEQUENCE</scope>
    <source>
        <strain evidence="3">Modern_marine.mb.64</strain>
    </source>
</reference>
<dbReference type="GO" id="GO:0006629">
    <property type="term" value="P:lipid metabolic process"/>
    <property type="evidence" value="ECO:0007669"/>
    <property type="project" value="InterPro"/>
</dbReference>
<feature type="domain" description="YutG/PgpA" evidence="2">
    <location>
        <begin position="20"/>
        <end position="159"/>
    </location>
</feature>
<dbReference type="Pfam" id="PF04608">
    <property type="entry name" value="PgpA"/>
    <property type="match status" value="1"/>
</dbReference>
<accession>A0A948RTD8</accession>
<evidence type="ECO:0000259" key="2">
    <source>
        <dbReference type="Pfam" id="PF04608"/>
    </source>
</evidence>
<dbReference type="GO" id="GO:0008962">
    <property type="term" value="F:phosphatidylglycerophosphatase activity"/>
    <property type="evidence" value="ECO:0007669"/>
    <property type="project" value="InterPro"/>
</dbReference>
<dbReference type="PANTHER" id="PTHR36305:SF1">
    <property type="entry name" value="PHOSPHATIDYLGLYCEROPHOSPHATASE A"/>
    <property type="match status" value="1"/>
</dbReference>
<comment type="caution">
    <text evidence="3">The sequence shown here is derived from an EMBL/GenBank/DDBJ whole genome shotgun (WGS) entry which is preliminary data.</text>
</comment>
<dbReference type="InterPro" id="IPR036681">
    <property type="entry name" value="PgpA-like_sf"/>
</dbReference>
<dbReference type="InterPro" id="IPR026037">
    <property type="entry name" value="PgpA"/>
</dbReference>
<dbReference type="Proteomes" id="UP000777784">
    <property type="component" value="Unassembled WGS sequence"/>
</dbReference>
<evidence type="ECO:0000313" key="3">
    <source>
        <dbReference type="EMBL" id="MBU2689656.1"/>
    </source>
</evidence>
<keyword evidence="1" id="KW-0472">Membrane</keyword>
<dbReference type="AlphaFoldDB" id="A0A948RTD8"/>
<feature type="transmembrane region" description="Helical" evidence="1">
    <location>
        <begin position="20"/>
        <end position="45"/>
    </location>
</feature>
<keyword evidence="1" id="KW-1133">Transmembrane helix</keyword>
<gene>
    <name evidence="3" type="ORF">KJ970_01900</name>
</gene>
<dbReference type="EMBL" id="JAHJDP010000012">
    <property type="protein sequence ID" value="MBU2689656.1"/>
    <property type="molecule type" value="Genomic_DNA"/>
</dbReference>
<keyword evidence="1" id="KW-0812">Transmembrane</keyword>
<evidence type="ECO:0000256" key="1">
    <source>
        <dbReference type="SAM" id="Phobius"/>
    </source>
</evidence>
<evidence type="ECO:0000313" key="4">
    <source>
        <dbReference type="Proteomes" id="UP000777784"/>
    </source>
</evidence>
<dbReference type="CDD" id="cd06971">
    <property type="entry name" value="PgpA"/>
    <property type="match status" value="1"/>
</dbReference>
<sequence>MKLNRVHNKRAVWRKPSLMLASFFGTGFFPFAPATFATLVLYLLLGMAGGWSYTPSPVVLLGVIIFITLVGVWASRRGEEAWGGDASPIVIDEVAGALITIWGFTWSPVVLVLGFFLFRAMDIVKPPPAYQIQALPKGWGVMADDVIAGIYAQIVLRLLDAFGLLPQ</sequence>
<organism evidence="3 4">
    <name type="scientific">Eiseniibacteriota bacterium</name>
    <dbReference type="NCBI Taxonomy" id="2212470"/>
    <lineage>
        <taxon>Bacteria</taxon>
        <taxon>Candidatus Eiseniibacteriota</taxon>
    </lineage>
</organism>
<dbReference type="InterPro" id="IPR007686">
    <property type="entry name" value="YutG/PgpA"/>
</dbReference>
<proteinExistence type="predicted"/>
<dbReference type="SUPFAM" id="SSF101307">
    <property type="entry name" value="YutG-like"/>
    <property type="match status" value="1"/>
</dbReference>
<dbReference type="PANTHER" id="PTHR36305">
    <property type="entry name" value="PHOSPHATIDYLGLYCEROPHOSPHATASE A"/>
    <property type="match status" value="1"/>
</dbReference>
<name>A0A948RTD8_UNCEI</name>